<name>A0A363CWC9_9BACT</name>
<evidence type="ECO:0000256" key="2">
    <source>
        <dbReference type="ARBA" id="ARBA00022500"/>
    </source>
</evidence>
<dbReference type="GO" id="GO:0006935">
    <property type="term" value="P:chemotaxis"/>
    <property type="evidence" value="ECO:0007669"/>
    <property type="project" value="UniProtKB-KW"/>
</dbReference>
<dbReference type="Pfam" id="PF00072">
    <property type="entry name" value="Response_reg"/>
    <property type="match status" value="1"/>
</dbReference>
<dbReference type="PANTHER" id="PTHR44591:SF19">
    <property type="entry name" value="TWO-COMPONENT RESPONSE REGULATOR-RELATED"/>
    <property type="match status" value="1"/>
</dbReference>
<dbReference type="PROSITE" id="PS50110">
    <property type="entry name" value="RESPONSE_REGULATORY"/>
    <property type="match status" value="1"/>
</dbReference>
<accession>A0A363CWC9</accession>
<feature type="modified residue" description="4-aspartylphosphate" evidence="5">
    <location>
        <position position="61"/>
    </location>
</feature>
<keyword evidence="2" id="KW-0145">Chemotaxis</keyword>
<dbReference type="SUPFAM" id="SSF52172">
    <property type="entry name" value="CheY-like"/>
    <property type="match status" value="1"/>
</dbReference>
<keyword evidence="8" id="KW-1185">Reference proteome</keyword>
<dbReference type="InterPro" id="IPR050595">
    <property type="entry name" value="Bact_response_regulator"/>
</dbReference>
<evidence type="ECO:0000313" key="8">
    <source>
        <dbReference type="Proteomes" id="UP000251135"/>
    </source>
</evidence>
<evidence type="ECO:0000256" key="3">
    <source>
        <dbReference type="ARBA" id="ARBA00022553"/>
    </source>
</evidence>
<comment type="caution">
    <text evidence="7">The sequence shown here is derived from an EMBL/GenBank/DDBJ whole genome shotgun (WGS) entry which is preliminary data.</text>
</comment>
<reference evidence="7 8" key="1">
    <citation type="submission" date="2017-02" db="EMBL/GenBank/DDBJ databases">
        <title>Arcobacter caeni sp. nov, a new Arcobacter species isolated from reclaimed water.</title>
        <authorList>
            <person name="Figueras M.J."/>
            <person name="Perez-Cataluna A."/>
            <person name="Salas-Masso N."/>
        </authorList>
    </citation>
    <scope>NUCLEOTIDE SEQUENCE [LARGE SCALE GENOMIC DNA]</scope>
    <source>
        <strain evidence="7 8">RW17-10</strain>
    </source>
</reference>
<dbReference type="GO" id="GO:0097588">
    <property type="term" value="P:archaeal or bacterial-type flagellum-dependent cell motility"/>
    <property type="evidence" value="ECO:0007669"/>
    <property type="project" value="UniProtKB-KW"/>
</dbReference>
<evidence type="ECO:0000313" key="7">
    <source>
        <dbReference type="EMBL" id="PUE63372.1"/>
    </source>
</evidence>
<dbReference type="PANTHER" id="PTHR44591">
    <property type="entry name" value="STRESS RESPONSE REGULATOR PROTEIN 1"/>
    <property type="match status" value="1"/>
</dbReference>
<gene>
    <name evidence="7" type="ORF">B0174_11565</name>
</gene>
<dbReference type="Gene3D" id="3.40.50.2300">
    <property type="match status" value="1"/>
</dbReference>
<feature type="domain" description="Response regulatory" evidence="6">
    <location>
        <begin position="4"/>
        <end position="127"/>
    </location>
</feature>
<dbReference type="AlphaFoldDB" id="A0A363CWC9"/>
<protein>
    <recommendedName>
        <fullName evidence="6">Response regulatory domain-containing protein</fullName>
    </recommendedName>
</protein>
<dbReference type="InterPro" id="IPR001789">
    <property type="entry name" value="Sig_transdc_resp-reg_receiver"/>
</dbReference>
<keyword evidence="3 5" id="KW-0597">Phosphoprotein</keyword>
<organism evidence="7 8">
    <name type="scientific">Arcobacter caeni</name>
    <dbReference type="NCBI Taxonomy" id="1912877"/>
    <lineage>
        <taxon>Bacteria</taxon>
        <taxon>Pseudomonadati</taxon>
        <taxon>Campylobacterota</taxon>
        <taxon>Epsilonproteobacteria</taxon>
        <taxon>Campylobacterales</taxon>
        <taxon>Arcobacteraceae</taxon>
        <taxon>Arcobacter</taxon>
    </lineage>
</organism>
<dbReference type="GO" id="GO:0000160">
    <property type="term" value="P:phosphorelay signal transduction system"/>
    <property type="evidence" value="ECO:0007669"/>
    <property type="project" value="InterPro"/>
</dbReference>
<dbReference type="RefSeq" id="WP_108561160.1">
    <property type="nucleotide sequence ID" value="NZ_MUXE01000025.1"/>
</dbReference>
<sequence length="132" mass="15066">MTAAILCVDDEEIVLRALSQDLNRHFKDDYLIELAQSAEDAFEILDELKSDGIRILVIVSDWLMPGMKGDEFLIKAHKRFPKVIKMLLTGQADKEAIKNAQLNANLKYTFSKPWDAKELISKIEEEIGKMND</sequence>
<keyword evidence="4" id="KW-0283">Flagellar rotation</keyword>
<evidence type="ECO:0000256" key="5">
    <source>
        <dbReference type="PROSITE-ProRule" id="PRU00169"/>
    </source>
</evidence>
<evidence type="ECO:0000256" key="1">
    <source>
        <dbReference type="ARBA" id="ARBA00001946"/>
    </source>
</evidence>
<dbReference type="InterPro" id="IPR011006">
    <property type="entry name" value="CheY-like_superfamily"/>
</dbReference>
<dbReference type="EMBL" id="MUXE01000025">
    <property type="protein sequence ID" value="PUE63372.1"/>
    <property type="molecule type" value="Genomic_DNA"/>
</dbReference>
<evidence type="ECO:0000259" key="6">
    <source>
        <dbReference type="PROSITE" id="PS50110"/>
    </source>
</evidence>
<proteinExistence type="predicted"/>
<dbReference type="Proteomes" id="UP000251135">
    <property type="component" value="Unassembled WGS sequence"/>
</dbReference>
<comment type="cofactor">
    <cofactor evidence="1">
        <name>Mg(2+)</name>
        <dbReference type="ChEBI" id="CHEBI:18420"/>
    </cofactor>
</comment>
<evidence type="ECO:0000256" key="4">
    <source>
        <dbReference type="ARBA" id="ARBA00022779"/>
    </source>
</evidence>
<dbReference type="OrthoDB" id="9802066at2"/>
<dbReference type="SMART" id="SM00448">
    <property type="entry name" value="REC"/>
    <property type="match status" value="1"/>
</dbReference>